<dbReference type="AlphaFoldDB" id="A0A0K9PTB4"/>
<feature type="compositionally biased region" description="Basic and acidic residues" evidence="8">
    <location>
        <begin position="751"/>
        <end position="777"/>
    </location>
</feature>
<evidence type="ECO:0000256" key="8">
    <source>
        <dbReference type="SAM" id="MobiDB-lite"/>
    </source>
</evidence>
<feature type="compositionally biased region" description="Basic and acidic residues" evidence="8">
    <location>
        <begin position="1042"/>
        <end position="1053"/>
    </location>
</feature>
<sequence length="1261" mass="139502">MSEVDKELEEKLGSVGRRLATLPSNVKELHLLLDEVETLLLKVDQSPLPSMYNILRPAMNSLVSKELTRHLNMDVKVAVASCISEITRITAPEAPYDDDLMRDVFGLIVESFKGLDEISSPSYHRRVLILETVAKVRSCLVMLDLQCDNLIIEMFRHFLATIREDHSDNVFTLMETIMTLVLEESEDISTELIKDLLACVKNDNKDVLPVTRTLVEHVIRNCSEKLKPYLLDAIISTGASSSDYSKNVDFICPENFKAHQNNKSQITTGECVDEDIKSSETTISQELSQKPEEMESEVGCLEVVHSPTKKSVNSPISNGNICTTNEKYLEGNKVEAEVPRKTGKLEYNTSDIHLAEKRVSDSFDDGNKTRTSIPKDDSVVPQVVNETVTCKDIEVSNQVNNLGDSNESTLKKEVEVLIDTEIKSSRPLSPRENDTISEFKESQTQNDMHGKGNMTIDKDDGEKTNKVHTNDELSKTKEKSLSSADTPLNKEGVVMGDAGVKSPRLSRRKKNKNIDDNHTKKEEGGLANKVHKHVDDLSNSKENPSSINIHLVKEVEVIRDTEGKSLRLSRRKKPKAIDESKNLQTSRMPLKGSISSGMDLEGDRANKVDNLVDDSIDIKEKHSSLTVISSKNEDMVLIDTEGKSSRTSQRKKDRSSNVSKKSKTQVGMLQKEVLNSEKDAESKQAGKVDMHVENLNDSKEQLLGSEDISLKNRREVLSDTEAKSLRLPRRKKDKTNEGSKKSQIQKGSTTSEKDDENHLGGKLDKHVDGSSDSKEKSLLSADISLKKAGVPSSDTEAKSPRLSRRIKDKITHESDKNPKQGRPQKGVITNENDAKIGRTNKVDNHAKNMSGSKEKPLESIDSPLGKDAEILSDTEAKSLKISGRGKGENTDKSKKSQPQGKRPRKGSIISEKDSEGEKNNKETTPTHSPKEKNIKSSSKKRGQDSKEISILPPLGVDELDEKLIGTNIRVWWPEDKMFYDGVVDSYNKAQKKHKISYVDGDVEVLLLQNERWEIVDKVNLSNEDGDSEILKSSKIPSRKKAKNDPDSTMKQDNDDTTPLAKLKAKCSTKSSKSCKVIEGTPKTTNDSQSEGKKTVSKVDTPKIESKSKQSTTKTGGSKVKGVAVKSSSKSKNDVVPVMENNPAEVPEGGVLKAKDSGEITAVVGDTDNKSKESAIKNSRSKGKGVAVKSSSKSKNDAVPVMESNPAEDPEGGVAEVKDNVGNTDTKSNETENVKKRKNLVKKLDEAEEKKSDGSKRRRRKQ</sequence>
<feature type="compositionally biased region" description="Basic and acidic residues" evidence="8">
    <location>
        <begin position="885"/>
        <end position="894"/>
    </location>
</feature>
<feature type="region of interest" description="Disordered" evidence="8">
    <location>
        <begin position="719"/>
        <end position="952"/>
    </location>
</feature>
<dbReference type="STRING" id="29655.A0A0K9PTB4"/>
<evidence type="ECO:0008006" key="11">
    <source>
        <dbReference type="Google" id="ProtNLM"/>
    </source>
</evidence>
<dbReference type="OMA" id="PHEDHFV"/>
<keyword evidence="4" id="KW-0498">Mitosis</keyword>
<dbReference type="SUPFAM" id="SSF63748">
    <property type="entry name" value="Tudor/PWWP/MBT"/>
    <property type="match status" value="1"/>
</dbReference>
<dbReference type="InterPro" id="IPR016024">
    <property type="entry name" value="ARM-type_fold"/>
</dbReference>
<dbReference type="GO" id="GO:0051301">
    <property type="term" value="P:cell division"/>
    <property type="evidence" value="ECO:0007669"/>
    <property type="project" value="UniProtKB-KW"/>
</dbReference>
<dbReference type="Proteomes" id="UP000036987">
    <property type="component" value="Unassembled WGS sequence"/>
</dbReference>
<dbReference type="GO" id="GO:0140670">
    <property type="term" value="F:cohesin unloader activity"/>
    <property type="evidence" value="ECO:0000318"/>
    <property type="project" value="GO_Central"/>
</dbReference>
<dbReference type="GO" id="GO:0035825">
    <property type="term" value="P:homologous recombination"/>
    <property type="evidence" value="ECO:0007669"/>
    <property type="project" value="UniProtKB-ARBA"/>
</dbReference>
<name>A0A0K9PTB4_ZOSMR</name>
<feature type="compositionally biased region" description="Basic and acidic residues" evidence="8">
    <location>
        <begin position="674"/>
        <end position="699"/>
    </location>
</feature>
<dbReference type="Gene3D" id="2.30.30.140">
    <property type="match status" value="1"/>
</dbReference>
<organism evidence="9 10">
    <name type="scientific">Zostera marina</name>
    <name type="common">Eelgrass</name>
    <dbReference type="NCBI Taxonomy" id="29655"/>
    <lineage>
        <taxon>Eukaryota</taxon>
        <taxon>Viridiplantae</taxon>
        <taxon>Streptophyta</taxon>
        <taxon>Embryophyta</taxon>
        <taxon>Tracheophyta</taxon>
        <taxon>Spermatophyta</taxon>
        <taxon>Magnoliopsida</taxon>
        <taxon>Liliopsida</taxon>
        <taxon>Zosteraceae</taxon>
        <taxon>Zostera</taxon>
    </lineage>
</organism>
<keyword evidence="3" id="KW-0227">DNA damage</keyword>
<feature type="compositionally biased region" description="Basic and acidic residues" evidence="8">
    <location>
        <begin position="456"/>
        <end position="480"/>
    </location>
</feature>
<reference evidence="10" key="1">
    <citation type="journal article" date="2016" name="Nature">
        <title>The genome of the seagrass Zostera marina reveals angiosperm adaptation to the sea.</title>
        <authorList>
            <person name="Olsen J.L."/>
            <person name="Rouze P."/>
            <person name="Verhelst B."/>
            <person name="Lin Y.-C."/>
            <person name="Bayer T."/>
            <person name="Collen J."/>
            <person name="Dattolo E."/>
            <person name="De Paoli E."/>
            <person name="Dittami S."/>
            <person name="Maumus F."/>
            <person name="Michel G."/>
            <person name="Kersting A."/>
            <person name="Lauritano C."/>
            <person name="Lohaus R."/>
            <person name="Toepel M."/>
            <person name="Tonon T."/>
            <person name="Vanneste K."/>
            <person name="Amirebrahimi M."/>
            <person name="Brakel J."/>
            <person name="Bostroem C."/>
            <person name="Chovatia M."/>
            <person name="Grimwood J."/>
            <person name="Jenkins J.W."/>
            <person name="Jueterbock A."/>
            <person name="Mraz A."/>
            <person name="Stam W.T."/>
            <person name="Tice H."/>
            <person name="Bornberg-Bauer E."/>
            <person name="Green P.J."/>
            <person name="Pearson G.A."/>
            <person name="Procaccini G."/>
            <person name="Duarte C.M."/>
            <person name="Schmutz J."/>
            <person name="Reusch T.B.H."/>
            <person name="Van de Peer Y."/>
        </authorList>
    </citation>
    <scope>NUCLEOTIDE SEQUENCE [LARGE SCALE GENOMIC DNA]</scope>
    <source>
        <strain evidence="10">cv. Finnish</strain>
    </source>
</reference>
<dbReference type="PANTHER" id="PTHR12663:SF3">
    <property type="entry name" value="SISTER CHROMATID COHESION PROTEIN PDS5 HOMOLOG C"/>
    <property type="match status" value="1"/>
</dbReference>
<comment type="subcellular location">
    <subcellularLocation>
        <location evidence="1">Nucleus</location>
    </subcellularLocation>
</comment>
<dbReference type="OrthoDB" id="200660at2759"/>
<dbReference type="GO" id="GO:0005634">
    <property type="term" value="C:nucleus"/>
    <property type="evidence" value="ECO:0000318"/>
    <property type="project" value="GO_Central"/>
</dbReference>
<evidence type="ECO:0000256" key="4">
    <source>
        <dbReference type="ARBA" id="ARBA00022776"/>
    </source>
</evidence>
<feature type="compositionally biased region" description="Low complexity" evidence="8">
    <location>
        <begin position="1183"/>
        <end position="1192"/>
    </location>
</feature>
<dbReference type="GO" id="GO:0000785">
    <property type="term" value="C:chromatin"/>
    <property type="evidence" value="ECO:0000318"/>
    <property type="project" value="GO_Central"/>
</dbReference>
<dbReference type="GO" id="GO:0006281">
    <property type="term" value="P:DNA repair"/>
    <property type="evidence" value="ECO:0007669"/>
    <property type="project" value="UniProtKB-KW"/>
</dbReference>
<feature type="compositionally biased region" description="Basic and acidic residues" evidence="8">
    <location>
        <begin position="512"/>
        <end position="524"/>
    </location>
</feature>
<dbReference type="EMBL" id="LFYR01000643">
    <property type="protein sequence ID" value="KMZ72189.1"/>
    <property type="molecule type" value="Genomic_DNA"/>
</dbReference>
<evidence type="ECO:0000256" key="6">
    <source>
        <dbReference type="ARBA" id="ARBA00023242"/>
    </source>
</evidence>
<keyword evidence="10" id="KW-1185">Reference proteome</keyword>
<feature type="compositionally biased region" description="Polar residues" evidence="8">
    <location>
        <begin position="741"/>
        <end position="750"/>
    </location>
</feature>
<comment type="caution">
    <text evidence="9">The sequence shown here is derived from an EMBL/GenBank/DDBJ whole genome shotgun (WGS) entry which is preliminary data.</text>
</comment>
<feature type="compositionally biased region" description="Basic and acidic residues" evidence="8">
    <location>
        <begin position="910"/>
        <end position="921"/>
    </location>
</feature>
<evidence type="ECO:0000256" key="1">
    <source>
        <dbReference type="ARBA" id="ARBA00004123"/>
    </source>
</evidence>
<dbReference type="CDD" id="cd20404">
    <property type="entry name" value="Tudor_Agenet_AtEML-like"/>
    <property type="match status" value="1"/>
</dbReference>
<feature type="compositionally biased region" description="Basic and acidic residues" evidence="8">
    <location>
        <begin position="832"/>
        <end position="878"/>
    </location>
</feature>
<feature type="region of interest" description="Disordered" evidence="8">
    <location>
        <begin position="440"/>
        <end position="527"/>
    </location>
</feature>
<dbReference type="Pfam" id="PF20168">
    <property type="entry name" value="PDS5"/>
    <property type="match status" value="1"/>
</dbReference>
<dbReference type="SUPFAM" id="SSF48371">
    <property type="entry name" value="ARM repeat"/>
    <property type="match status" value="1"/>
</dbReference>
<evidence type="ECO:0000256" key="3">
    <source>
        <dbReference type="ARBA" id="ARBA00022763"/>
    </source>
</evidence>
<keyword evidence="6" id="KW-0539">Nucleus</keyword>
<dbReference type="InterPro" id="IPR039776">
    <property type="entry name" value="Pds5"/>
</dbReference>
<feature type="compositionally biased region" description="Polar residues" evidence="8">
    <location>
        <begin position="656"/>
        <end position="667"/>
    </location>
</feature>
<evidence type="ECO:0000256" key="7">
    <source>
        <dbReference type="ARBA" id="ARBA00023306"/>
    </source>
</evidence>
<evidence type="ECO:0000256" key="2">
    <source>
        <dbReference type="ARBA" id="ARBA00022618"/>
    </source>
</evidence>
<feature type="region of interest" description="Disordered" evidence="8">
    <location>
        <begin position="1027"/>
        <end position="1261"/>
    </location>
</feature>
<keyword evidence="7" id="KW-0131">Cell cycle</keyword>
<evidence type="ECO:0000313" key="10">
    <source>
        <dbReference type="Proteomes" id="UP000036987"/>
    </source>
</evidence>
<protein>
    <recommendedName>
        <fullName evidence="11">Tudor domain-containing protein</fullName>
    </recommendedName>
</protein>
<dbReference type="GO" id="GO:0007064">
    <property type="term" value="P:mitotic sister chromatid cohesion"/>
    <property type="evidence" value="ECO:0000318"/>
    <property type="project" value="GO_Central"/>
</dbReference>
<accession>A0A0K9PTB4</accession>
<dbReference type="PANTHER" id="PTHR12663">
    <property type="entry name" value="ANDROGEN INDUCED INHIBITOR OF PROLIFERATION AS3 / PDS5-RELATED"/>
    <property type="match status" value="1"/>
</dbReference>
<evidence type="ECO:0000256" key="5">
    <source>
        <dbReference type="ARBA" id="ARBA00023204"/>
    </source>
</evidence>
<gene>
    <name evidence="9" type="ORF">ZOSMA_16G01610</name>
</gene>
<feature type="compositionally biased region" description="Low complexity" evidence="8">
    <location>
        <begin position="1108"/>
        <end position="1129"/>
    </location>
</feature>
<feature type="region of interest" description="Disordered" evidence="8">
    <location>
        <begin position="638"/>
        <end position="699"/>
    </location>
</feature>
<feature type="compositionally biased region" description="Basic and acidic residues" evidence="8">
    <location>
        <begin position="808"/>
        <end position="818"/>
    </location>
</feature>
<proteinExistence type="predicted"/>
<evidence type="ECO:0000313" key="9">
    <source>
        <dbReference type="EMBL" id="KMZ72189.1"/>
    </source>
</evidence>
<keyword evidence="2" id="KW-0132">Cell division</keyword>
<feature type="compositionally biased region" description="Basic and acidic residues" evidence="8">
    <location>
        <begin position="1241"/>
        <end position="1254"/>
    </location>
</feature>
<feature type="compositionally biased region" description="Low complexity" evidence="8">
    <location>
        <begin position="1059"/>
        <end position="1074"/>
    </location>
</feature>
<keyword evidence="5" id="KW-0234">DNA repair</keyword>